<evidence type="ECO:0000313" key="2">
    <source>
        <dbReference type="Proteomes" id="UP001205998"/>
    </source>
</evidence>
<reference evidence="1" key="1">
    <citation type="submission" date="2018-07" db="EMBL/GenBank/DDBJ databases">
        <title>Comparative genomics of catfishes provides insights into carnivory and benthic adaptation.</title>
        <authorList>
            <person name="Zhang Y."/>
            <person name="Wang D."/>
            <person name="Peng Z."/>
            <person name="Zheng S."/>
            <person name="Shao F."/>
            <person name="Tao W."/>
        </authorList>
    </citation>
    <scope>NUCLEOTIDE SEQUENCE</scope>
    <source>
        <strain evidence="1">Chongqing</strain>
    </source>
</reference>
<sequence>MEEECAVVMNRLRDEVRQESPWTMMFADDIVICGECREQVERRRYTLERISLWMRAHQLKLNPSKTELLVIPGDSSPGQDLQITLHDSLLSPSATARNLGVTMDNELSFFPHVANVARSCRFLLYNIRRIRPFLSIQAAQVLVQSLVISRLDYCNSLLAGLPLNAIRPLQMIQNAAARLVFNQPKFSHTTPLLRSLHWLPVAARIRLKTLMLAYKAKNGPAPSYLSDLITSRTAPRCLRSSSTARLVPPSLRLRGKYNSRLFSVLAPRWWNELPLDVRTAESLIIFKRRLKTYLFLKYLN</sequence>
<dbReference type="EMBL" id="MU568261">
    <property type="protein sequence ID" value="KAI5611127.1"/>
    <property type="molecule type" value="Genomic_DNA"/>
</dbReference>
<proteinExistence type="predicted"/>
<accession>A0AAD5FD57</accession>
<protein>
    <recommendedName>
        <fullName evidence="3">Reverse transcriptase domain-containing protein</fullName>
    </recommendedName>
</protein>
<dbReference type="Proteomes" id="UP001205998">
    <property type="component" value="Unassembled WGS sequence"/>
</dbReference>
<organism evidence="1 2">
    <name type="scientific">Silurus asotus</name>
    <name type="common">Amur catfish</name>
    <name type="synonym">Parasilurus asotus</name>
    <dbReference type="NCBI Taxonomy" id="30991"/>
    <lineage>
        <taxon>Eukaryota</taxon>
        <taxon>Metazoa</taxon>
        <taxon>Chordata</taxon>
        <taxon>Craniata</taxon>
        <taxon>Vertebrata</taxon>
        <taxon>Euteleostomi</taxon>
        <taxon>Actinopterygii</taxon>
        <taxon>Neopterygii</taxon>
        <taxon>Teleostei</taxon>
        <taxon>Ostariophysi</taxon>
        <taxon>Siluriformes</taxon>
        <taxon>Siluridae</taxon>
        <taxon>Silurus</taxon>
    </lineage>
</organism>
<evidence type="ECO:0000313" key="1">
    <source>
        <dbReference type="EMBL" id="KAI5611127.1"/>
    </source>
</evidence>
<keyword evidence="2" id="KW-1185">Reference proteome</keyword>
<dbReference type="AlphaFoldDB" id="A0AAD5FD57"/>
<gene>
    <name evidence="1" type="ORF">C0J50_4915</name>
</gene>
<evidence type="ECO:0008006" key="3">
    <source>
        <dbReference type="Google" id="ProtNLM"/>
    </source>
</evidence>
<comment type="caution">
    <text evidence="1">The sequence shown here is derived from an EMBL/GenBank/DDBJ whole genome shotgun (WGS) entry which is preliminary data.</text>
</comment>
<dbReference type="PANTHER" id="PTHR33332">
    <property type="entry name" value="REVERSE TRANSCRIPTASE DOMAIN-CONTAINING PROTEIN"/>
    <property type="match status" value="1"/>
</dbReference>
<name>A0AAD5FD57_SILAS</name>